<reference evidence="1 2" key="2">
    <citation type="submission" date="2020-03" db="EMBL/GenBank/DDBJ databases">
        <title>Chryseoglobus sp. isolated from a deep-sea seamount.</title>
        <authorList>
            <person name="Zhang D.-C."/>
        </authorList>
    </citation>
    <scope>NUCLEOTIDE SEQUENCE [LARGE SCALE GENOMIC DNA]</scope>
    <source>
        <strain evidence="1 2">KN1116</strain>
    </source>
</reference>
<organism evidence="1 2">
    <name type="scientific">Microcella pacifica</name>
    <dbReference type="NCBI Taxonomy" id="2591847"/>
    <lineage>
        <taxon>Bacteria</taxon>
        <taxon>Bacillati</taxon>
        <taxon>Actinomycetota</taxon>
        <taxon>Actinomycetes</taxon>
        <taxon>Micrococcales</taxon>
        <taxon>Microbacteriaceae</taxon>
        <taxon>Microcella</taxon>
    </lineage>
</organism>
<evidence type="ECO:0000313" key="1">
    <source>
        <dbReference type="EMBL" id="NHF63303.1"/>
    </source>
</evidence>
<name>A0A9E5MIV2_9MICO</name>
<protein>
    <submittedName>
        <fullName evidence="1">GTPase domain-containing protein</fullName>
    </submittedName>
</protein>
<comment type="caution">
    <text evidence="1">The sequence shown here is derived from an EMBL/GenBank/DDBJ whole genome shotgun (WGS) entry which is preliminary data.</text>
</comment>
<dbReference type="Proteomes" id="UP000818266">
    <property type="component" value="Unassembled WGS sequence"/>
</dbReference>
<proteinExistence type="predicted"/>
<sequence>MIIVAAAVAFSAVGAAGLVLAINRLLRFLANKKLTILGAQRVGKTTLFQTLRDGKPPKRSKYTVDPEPGMEFTLRLKGKDVRFAIPKDMPGHDGVAFPTWRAAFESSDQVWYLFRADLIASGDVATIQLVTSHLTLLKVWLKSMSGPKPSVLLVGTFADQVSDYSHSHEDVLKRVADCAPIKAGQVQLNNAELVVGSLANARMATTMVKTIERAIS</sequence>
<dbReference type="Gene3D" id="3.40.50.300">
    <property type="entry name" value="P-loop containing nucleotide triphosphate hydrolases"/>
    <property type="match status" value="1"/>
</dbReference>
<dbReference type="RefSeq" id="WP_152583709.1">
    <property type="nucleotide sequence ID" value="NZ_JAVJPO010000010.1"/>
</dbReference>
<dbReference type="SUPFAM" id="SSF52540">
    <property type="entry name" value="P-loop containing nucleoside triphosphate hydrolases"/>
    <property type="match status" value="1"/>
</dbReference>
<dbReference type="InterPro" id="IPR027417">
    <property type="entry name" value="P-loop_NTPase"/>
</dbReference>
<evidence type="ECO:0000313" key="2">
    <source>
        <dbReference type="Proteomes" id="UP000818266"/>
    </source>
</evidence>
<dbReference type="AlphaFoldDB" id="A0A9E5MIV2"/>
<keyword evidence="2" id="KW-1185">Reference proteome</keyword>
<accession>A0A9E5MIV2</accession>
<reference evidence="1 2" key="1">
    <citation type="submission" date="2019-06" db="EMBL/GenBank/DDBJ databases">
        <authorList>
            <person name="De-Chao Zhang Q."/>
        </authorList>
    </citation>
    <scope>NUCLEOTIDE SEQUENCE [LARGE SCALE GENOMIC DNA]</scope>
    <source>
        <strain evidence="1 2">KN1116</strain>
    </source>
</reference>
<dbReference type="CDD" id="cd00882">
    <property type="entry name" value="Ras_like_GTPase"/>
    <property type="match status" value="1"/>
</dbReference>
<dbReference type="OrthoDB" id="5148364at2"/>
<gene>
    <name evidence="1" type="ORF">FK219_008625</name>
</gene>
<dbReference type="EMBL" id="VIKT02000013">
    <property type="protein sequence ID" value="NHF63303.1"/>
    <property type="molecule type" value="Genomic_DNA"/>
</dbReference>